<reference evidence="2" key="1">
    <citation type="journal article" date="2021" name="Nat. Microbiol.">
        <title>Cocultivation of an ultrasmall environmental parasitic bacterium with lytic ability against bacteria associated with wastewater foams.</title>
        <authorList>
            <person name="Batinovic S."/>
            <person name="Rose J.J.A."/>
            <person name="Ratcliffe J."/>
            <person name="Seviour R.J."/>
            <person name="Petrovski S."/>
        </authorList>
    </citation>
    <scope>NUCLEOTIDE SEQUENCE</scope>
    <source>
        <strain evidence="2">JR1</strain>
    </source>
</reference>
<name>A0A857MMC8_9BACT</name>
<sequence length="347" mass="36912">MEKTTTKKTKKANKNLFIALGIACVLLVIVVIGVLMFFRSPERQVANGFSNLVKAKSVGVEGTVKSSGSNGSYETTINAVTDKKTVDAQVAFKYQGTGARNSVALSGKSDVIVVEDGALYAKVDQPKKLMASFADSFVGAMLKSTGLASLTQAQQDMALAPLRNSLVDAGAKMEGKWLKISQPELRLLLGGGQETSSDCYVQFSHELENNSSARNELAGAYLKHQFVSIDDSLPADGTSKGYRVSIDQTKLKEFKDAVASNGAVKKLGTCGQNILTLGAGDDLNDQSVDLWIDRFSGNITRVKYDKTTSDGDVAVDLHLSYGVAVNVTTPQDAIGLEKVLPSITAAN</sequence>
<keyword evidence="3" id="KW-1185">Reference proteome</keyword>
<organism evidence="2 3">
    <name type="scientific">Candidatus Mycosynbacter amalyticus</name>
    <dbReference type="NCBI Taxonomy" id="2665156"/>
    <lineage>
        <taxon>Bacteria</taxon>
        <taxon>Candidatus Saccharimonadota</taxon>
        <taxon>Candidatus Saccharimonadota incertae sedis</taxon>
        <taxon>Candidatus Mycosynbacter</taxon>
    </lineage>
</organism>
<dbReference type="RefSeq" id="WP_260762674.1">
    <property type="nucleotide sequence ID" value="NZ_CP045921.1"/>
</dbReference>
<dbReference type="AlphaFoldDB" id="A0A857MMC8"/>
<dbReference type="Proteomes" id="UP001059824">
    <property type="component" value="Chromosome"/>
</dbReference>
<dbReference type="EMBL" id="CP045921">
    <property type="protein sequence ID" value="QHN42975.1"/>
    <property type="molecule type" value="Genomic_DNA"/>
</dbReference>
<keyword evidence="1" id="KW-0472">Membrane</keyword>
<evidence type="ECO:0000313" key="3">
    <source>
        <dbReference type="Proteomes" id="UP001059824"/>
    </source>
</evidence>
<protein>
    <submittedName>
        <fullName evidence="2">Uncharacterized protein</fullName>
    </submittedName>
</protein>
<evidence type="ECO:0000256" key="1">
    <source>
        <dbReference type="SAM" id="Phobius"/>
    </source>
</evidence>
<proteinExistence type="predicted"/>
<dbReference type="KEGG" id="mama:GII36_03875"/>
<gene>
    <name evidence="2" type="ORF">GII36_03875</name>
</gene>
<keyword evidence="1" id="KW-1133">Transmembrane helix</keyword>
<accession>A0A857MMC8</accession>
<evidence type="ECO:0000313" key="2">
    <source>
        <dbReference type="EMBL" id="QHN42975.1"/>
    </source>
</evidence>
<keyword evidence="1" id="KW-0812">Transmembrane</keyword>
<feature type="transmembrane region" description="Helical" evidence="1">
    <location>
        <begin position="16"/>
        <end position="38"/>
    </location>
</feature>